<dbReference type="PANTHER" id="PTHR48167">
    <property type="entry name" value="EXPRESSED PROTEIN"/>
    <property type="match status" value="1"/>
</dbReference>
<dbReference type="EMBL" id="JXTC01000134">
    <property type="protein sequence ID" value="PON86330.1"/>
    <property type="molecule type" value="Genomic_DNA"/>
</dbReference>
<accession>A0A2P5ELB3</accession>
<proteinExistence type="predicted"/>
<evidence type="ECO:0000313" key="1">
    <source>
        <dbReference type="EMBL" id="PON86330.1"/>
    </source>
</evidence>
<dbReference type="InParanoid" id="A0A2P5ELB3"/>
<sequence length="110" mass="12894">MQLKGVKKKKEVEFGVWLADKRLVHFSSTQTYEQSNRTINRKGRLYKLEKVGKLRWYFVAPYDRKNVLLQGVLLNAIFLDIESFLFACEYDASFIQVFLSHKLVTTSNKA</sequence>
<gene>
    <name evidence="1" type="ORF">TorRG33x02_178960</name>
</gene>
<evidence type="ECO:0000313" key="2">
    <source>
        <dbReference type="Proteomes" id="UP000237000"/>
    </source>
</evidence>
<protein>
    <submittedName>
        <fullName evidence="1">Uncharacterized protein</fullName>
    </submittedName>
</protein>
<comment type="caution">
    <text evidence="1">The sequence shown here is derived from an EMBL/GenBank/DDBJ whole genome shotgun (WGS) entry which is preliminary data.</text>
</comment>
<dbReference type="PANTHER" id="PTHR48167:SF2">
    <property type="entry name" value="EXPRESSED PROTEIN"/>
    <property type="match status" value="1"/>
</dbReference>
<reference evidence="2" key="1">
    <citation type="submission" date="2016-06" db="EMBL/GenBank/DDBJ databases">
        <title>Parallel loss of symbiosis genes in relatives of nitrogen-fixing non-legume Parasponia.</title>
        <authorList>
            <person name="Van Velzen R."/>
            <person name="Holmer R."/>
            <person name="Bu F."/>
            <person name="Rutten L."/>
            <person name="Van Zeijl A."/>
            <person name="Liu W."/>
            <person name="Santuari L."/>
            <person name="Cao Q."/>
            <person name="Sharma T."/>
            <person name="Shen D."/>
            <person name="Roswanjaya Y."/>
            <person name="Wardhani T."/>
            <person name="Kalhor M.S."/>
            <person name="Jansen J."/>
            <person name="Van den Hoogen J."/>
            <person name="Gungor B."/>
            <person name="Hartog M."/>
            <person name="Hontelez J."/>
            <person name="Verver J."/>
            <person name="Yang W.-C."/>
            <person name="Schijlen E."/>
            <person name="Repin R."/>
            <person name="Schilthuizen M."/>
            <person name="Schranz E."/>
            <person name="Heidstra R."/>
            <person name="Miyata K."/>
            <person name="Fedorova E."/>
            <person name="Kohlen W."/>
            <person name="Bisseling T."/>
            <person name="Smit S."/>
            <person name="Geurts R."/>
        </authorList>
    </citation>
    <scope>NUCLEOTIDE SEQUENCE [LARGE SCALE GENOMIC DNA]</scope>
    <source>
        <strain evidence="2">cv. RG33-2</strain>
    </source>
</reference>
<dbReference type="OrthoDB" id="2013327at2759"/>
<keyword evidence="2" id="KW-1185">Reference proteome</keyword>
<dbReference type="Proteomes" id="UP000237000">
    <property type="component" value="Unassembled WGS sequence"/>
</dbReference>
<name>A0A2P5ELB3_TREOI</name>
<dbReference type="AlphaFoldDB" id="A0A2P5ELB3"/>
<organism evidence="1 2">
    <name type="scientific">Trema orientale</name>
    <name type="common">Charcoal tree</name>
    <name type="synonym">Celtis orientalis</name>
    <dbReference type="NCBI Taxonomy" id="63057"/>
    <lineage>
        <taxon>Eukaryota</taxon>
        <taxon>Viridiplantae</taxon>
        <taxon>Streptophyta</taxon>
        <taxon>Embryophyta</taxon>
        <taxon>Tracheophyta</taxon>
        <taxon>Spermatophyta</taxon>
        <taxon>Magnoliopsida</taxon>
        <taxon>eudicotyledons</taxon>
        <taxon>Gunneridae</taxon>
        <taxon>Pentapetalae</taxon>
        <taxon>rosids</taxon>
        <taxon>fabids</taxon>
        <taxon>Rosales</taxon>
        <taxon>Cannabaceae</taxon>
        <taxon>Trema</taxon>
    </lineage>
</organism>